<dbReference type="InterPro" id="IPR007259">
    <property type="entry name" value="GCP"/>
</dbReference>
<comment type="subcellular location">
    <subcellularLocation>
        <location evidence="1">Cytoplasm</location>
        <location evidence="1">Cytoskeleton</location>
    </subcellularLocation>
</comment>
<feature type="region of interest" description="Disordered" evidence="5">
    <location>
        <begin position="134"/>
        <end position="157"/>
    </location>
</feature>
<keyword evidence="8" id="KW-1185">Reference proteome</keyword>
<dbReference type="PANTHER" id="PTHR19302">
    <property type="entry name" value="GAMMA TUBULIN COMPLEX PROTEIN"/>
    <property type="match status" value="1"/>
</dbReference>
<feature type="compositionally biased region" description="Low complexity" evidence="5">
    <location>
        <begin position="28"/>
        <end position="53"/>
    </location>
</feature>
<sequence length="740" mass="82664">MENNEQMTLMMDFLVRCRQAHLFTNPGSSSGAGSLAGSSTPSPSVQSSPFQRRSASRTRVLSTLTGEPSTYMANDSTRSRANSSFTSYDNRMIGMERQRPKSPFRILGNQGNGGVGPTNRLSPLTASNHLFSTPAPHQFTTPSANPYQSRNRDESPSYLRATPLNHGPHQNGDVTSSIRAQTNSKSATPLYARIGSAMTHPESHVCECLLAALLGIETRLFTPIHRKMTITSTASLSTSHIAVAQRVLSLANVYLVLSHKEPMPPGGTVSSALLASIRYILGDYTADIDSLRRRKNLKFHQILPVVDKWHEHLGLLAKAHKLRSIGQLELLENLYVLHRSYCHDEERKKILDKVLDYTMGVFCHQMLDWMTVGEAPADKWMIQKDGQTGELALKKVPIFMSELDAKILLEIGKSLPNVEHASDEDLAAIDKATNVVRAALSPKTIFDKELTPLLGILRDVVCGCVMRMVVSMGRLKEHVRKAASFFFLQDPRFMVTLYNIIKEASFGLRVGSASLSRQTVSSALAAALEATTCSQNAENKKHNKLKFTLDAITSLGTTPNISSKMQFVQPLHPKYLPTMDLMKPIFQACDDEYEAIFHVIWSIDLARLSSQEAAAHLPEMHRFLVKNYSLRENAWCLLNMLSHVFFLINATLSRVRSHIAVQVQFYLARFLAAIDEKCVDLNDVIKEHRKFCRRIAVVVYVRNNEHIEHELASLLRVAFEAQEVVGELANTWNESRNVSK</sequence>
<evidence type="ECO:0000256" key="2">
    <source>
        <dbReference type="ARBA" id="ARBA00022490"/>
    </source>
</evidence>
<name>A0A8R1E193_CAEJA</name>
<keyword evidence="2" id="KW-0963">Cytoplasm</keyword>
<evidence type="ECO:0000256" key="4">
    <source>
        <dbReference type="ARBA" id="ARBA00023212"/>
    </source>
</evidence>
<dbReference type="GO" id="GO:0031122">
    <property type="term" value="P:cytoplasmic microtubule organization"/>
    <property type="evidence" value="ECO:0007669"/>
    <property type="project" value="TreeGrafter"/>
</dbReference>
<dbReference type="AlphaFoldDB" id="A0A8R1E193"/>
<accession>A0A8R1E193</accession>
<keyword evidence="4" id="KW-0206">Cytoskeleton</keyword>
<dbReference type="GO" id="GO:0043015">
    <property type="term" value="F:gamma-tubulin binding"/>
    <property type="evidence" value="ECO:0007669"/>
    <property type="project" value="InterPro"/>
</dbReference>
<feature type="compositionally biased region" description="Polar residues" evidence="5">
    <location>
        <begin position="57"/>
        <end position="86"/>
    </location>
</feature>
<dbReference type="GO" id="GO:0000922">
    <property type="term" value="C:spindle pole"/>
    <property type="evidence" value="ECO:0007669"/>
    <property type="project" value="InterPro"/>
</dbReference>
<evidence type="ECO:0000256" key="3">
    <source>
        <dbReference type="ARBA" id="ARBA00022701"/>
    </source>
</evidence>
<evidence type="ECO:0000313" key="8">
    <source>
        <dbReference type="Proteomes" id="UP000005237"/>
    </source>
</evidence>
<evidence type="ECO:0000259" key="6">
    <source>
        <dbReference type="Pfam" id="PF17681"/>
    </source>
</evidence>
<organism evidence="7 8">
    <name type="scientific">Caenorhabditis japonica</name>
    <dbReference type="NCBI Taxonomy" id="281687"/>
    <lineage>
        <taxon>Eukaryota</taxon>
        <taxon>Metazoa</taxon>
        <taxon>Ecdysozoa</taxon>
        <taxon>Nematoda</taxon>
        <taxon>Chromadorea</taxon>
        <taxon>Rhabditida</taxon>
        <taxon>Rhabditina</taxon>
        <taxon>Rhabditomorpha</taxon>
        <taxon>Rhabditoidea</taxon>
        <taxon>Rhabditidae</taxon>
        <taxon>Peloderinae</taxon>
        <taxon>Caenorhabditis</taxon>
    </lineage>
</organism>
<dbReference type="GO" id="GO:0000930">
    <property type="term" value="C:gamma-tubulin complex"/>
    <property type="evidence" value="ECO:0007669"/>
    <property type="project" value="TreeGrafter"/>
</dbReference>
<proteinExistence type="predicted"/>
<dbReference type="GO" id="GO:0005874">
    <property type="term" value="C:microtubule"/>
    <property type="evidence" value="ECO:0007669"/>
    <property type="project" value="UniProtKB-KW"/>
</dbReference>
<dbReference type="InterPro" id="IPR041470">
    <property type="entry name" value="GCP_N"/>
</dbReference>
<reference evidence="8" key="1">
    <citation type="submission" date="2010-08" db="EMBL/GenBank/DDBJ databases">
        <authorList>
            <consortium name="Caenorhabditis japonica Sequencing Consortium"/>
            <person name="Wilson R.K."/>
        </authorList>
    </citation>
    <scope>NUCLEOTIDE SEQUENCE [LARGE SCALE GENOMIC DNA]</scope>
    <source>
        <strain evidence="8">DF5081</strain>
    </source>
</reference>
<feature type="compositionally biased region" description="Polar residues" evidence="5">
    <location>
        <begin position="138"/>
        <end position="149"/>
    </location>
</feature>
<feature type="domain" description="Gamma tubulin complex component protein N-terminal" evidence="6">
    <location>
        <begin position="208"/>
        <end position="421"/>
    </location>
</feature>
<evidence type="ECO:0000256" key="1">
    <source>
        <dbReference type="ARBA" id="ARBA00004245"/>
    </source>
</evidence>
<evidence type="ECO:0000256" key="5">
    <source>
        <dbReference type="SAM" id="MobiDB-lite"/>
    </source>
</evidence>
<feature type="region of interest" description="Disordered" evidence="5">
    <location>
        <begin position="28"/>
        <end position="86"/>
    </location>
</feature>
<dbReference type="Pfam" id="PF17681">
    <property type="entry name" value="GCP_N_terminal"/>
    <property type="match status" value="1"/>
</dbReference>
<dbReference type="PANTHER" id="PTHR19302:SF14">
    <property type="entry name" value="GAMMA-TUBULIN COMPLEX COMPONENT 3"/>
    <property type="match status" value="1"/>
</dbReference>
<dbReference type="GO" id="GO:0000278">
    <property type="term" value="P:mitotic cell cycle"/>
    <property type="evidence" value="ECO:0007669"/>
    <property type="project" value="TreeGrafter"/>
</dbReference>
<reference evidence="7" key="2">
    <citation type="submission" date="2022-06" db="UniProtKB">
        <authorList>
            <consortium name="EnsemblMetazoa"/>
        </authorList>
    </citation>
    <scope>IDENTIFICATION</scope>
    <source>
        <strain evidence="7">DF5081</strain>
    </source>
</reference>
<dbReference type="GO" id="GO:0051011">
    <property type="term" value="F:microtubule minus-end binding"/>
    <property type="evidence" value="ECO:0007669"/>
    <property type="project" value="TreeGrafter"/>
</dbReference>
<dbReference type="EnsemblMetazoa" id="CJA16931.1">
    <property type="protein sequence ID" value="CJA16931.1"/>
    <property type="gene ID" value="WBGene00136134"/>
</dbReference>
<dbReference type="GO" id="GO:0051225">
    <property type="term" value="P:spindle assembly"/>
    <property type="evidence" value="ECO:0007669"/>
    <property type="project" value="TreeGrafter"/>
</dbReference>
<protein>
    <submittedName>
        <fullName evidence="7">Gamma-tubulin complex component</fullName>
    </submittedName>
</protein>
<keyword evidence="3" id="KW-0493">Microtubule</keyword>
<dbReference type="Proteomes" id="UP000005237">
    <property type="component" value="Unassembled WGS sequence"/>
</dbReference>
<dbReference type="GO" id="GO:0051321">
    <property type="term" value="P:meiotic cell cycle"/>
    <property type="evidence" value="ECO:0007669"/>
    <property type="project" value="TreeGrafter"/>
</dbReference>
<dbReference type="GO" id="GO:0007020">
    <property type="term" value="P:microtubule nucleation"/>
    <property type="evidence" value="ECO:0007669"/>
    <property type="project" value="InterPro"/>
</dbReference>
<evidence type="ECO:0000313" key="7">
    <source>
        <dbReference type="EnsemblMetazoa" id="CJA16931.1"/>
    </source>
</evidence>